<evidence type="ECO:0000256" key="1">
    <source>
        <dbReference type="SAM" id="MobiDB-lite"/>
    </source>
</evidence>
<gene>
    <name evidence="2" type="ORF">A2U01_0002730</name>
</gene>
<accession>A0A392M3Q7</accession>
<feature type="region of interest" description="Disordered" evidence="1">
    <location>
        <begin position="99"/>
        <end position="138"/>
    </location>
</feature>
<protein>
    <submittedName>
        <fullName evidence="2">MORC family CW-type zinc finger protein 3-like</fullName>
    </submittedName>
</protein>
<dbReference type="Proteomes" id="UP000265520">
    <property type="component" value="Unassembled WGS sequence"/>
</dbReference>
<reference evidence="2 3" key="1">
    <citation type="journal article" date="2018" name="Front. Plant Sci.">
        <title>Red Clover (Trifolium pratense) and Zigzag Clover (T. medium) - A Picture of Genomic Similarities and Differences.</title>
        <authorList>
            <person name="Dluhosova J."/>
            <person name="Istvanek J."/>
            <person name="Nedelnik J."/>
            <person name="Repkova J."/>
        </authorList>
    </citation>
    <scope>NUCLEOTIDE SEQUENCE [LARGE SCALE GENOMIC DNA]</scope>
    <source>
        <strain evidence="3">cv. 10/8</strain>
        <tissue evidence="2">Leaf</tissue>
    </source>
</reference>
<evidence type="ECO:0000313" key="3">
    <source>
        <dbReference type="Proteomes" id="UP000265520"/>
    </source>
</evidence>
<evidence type="ECO:0000313" key="2">
    <source>
        <dbReference type="EMBL" id="MCH81936.1"/>
    </source>
</evidence>
<feature type="non-terminal residue" evidence="2">
    <location>
        <position position="1"/>
    </location>
</feature>
<name>A0A392M3Q7_9FABA</name>
<comment type="caution">
    <text evidence="2">The sequence shown here is derived from an EMBL/GenBank/DDBJ whole genome shotgun (WGS) entry which is preliminary data.</text>
</comment>
<dbReference type="AlphaFoldDB" id="A0A392M3Q7"/>
<organism evidence="2 3">
    <name type="scientific">Trifolium medium</name>
    <dbReference type="NCBI Taxonomy" id="97028"/>
    <lineage>
        <taxon>Eukaryota</taxon>
        <taxon>Viridiplantae</taxon>
        <taxon>Streptophyta</taxon>
        <taxon>Embryophyta</taxon>
        <taxon>Tracheophyta</taxon>
        <taxon>Spermatophyta</taxon>
        <taxon>Magnoliopsida</taxon>
        <taxon>eudicotyledons</taxon>
        <taxon>Gunneridae</taxon>
        <taxon>Pentapetalae</taxon>
        <taxon>rosids</taxon>
        <taxon>fabids</taxon>
        <taxon>Fabales</taxon>
        <taxon>Fabaceae</taxon>
        <taxon>Papilionoideae</taxon>
        <taxon>50 kb inversion clade</taxon>
        <taxon>NPAAA clade</taxon>
        <taxon>Hologalegina</taxon>
        <taxon>IRL clade</taxon>
        <taxon>Trifolieae</taxon>
        <taxon>Trifolium</taxon>
    </lineage>
</organism>
<dbReference type="EMBL" id="LXQA010002983">
    <property type="protein sequence ID" value="MCH81936.1"/>
    <property type="molecule type" value="Genomic_DNA"/>
</dbReference>
<keyword evidence="3" id="KW-1185">Reference proteome</keyword>
<sequence>SQELNIDSIVSKRKLTDLSALPHFSVAPAPNSSRDRNEWGKFLNFLRKHDMVAITSFEQYKFYFLPPKASISSDLSPVNVAYQIGSTCTVDARPRDCESGLPSTGSHLVEEHGGHNTATARGPSNCGDVSSHPKFPPREDRAYRFTSETCGGIQSHVTQERLPEKNFIRADPSYLKTLGQAHSGWIFGGIAELVDNSRDAKATK</sequence>
<proteinExistence type="predicted"/>